<dbReference type="Pfam" id="PF00211">
    <property type="entry name" value="Guanylate_cyc"/>
    <property type="match status" value="1"/>
</dbReference>
<dbReference type="Gene3D" id="6.10.340.10">
    <property type="match status" value="1"/>
</dbReference>
<dbReference type="GO" id="GO:0004016">
    <property type="term" value="F:adenylate cyclase activity"/>
    <property type="evidence" value="ECO:0007669"/>
    <property type="project" value="UniProtKB-ARBA"/>
</dbReference>
<dbReference type="SUPFAM" id="SSF55073">
    <property type="entry name" value="Nucleotide cyclase"/>
    <property type="match status" value="1"/>
</dbReference>
<gene>
    <name evidence="4" type="ORF">DSCA_04340</name>
</gene>
<feature type="domain" description="HAMP" evidence="3">
    <location>
        <begin position="196"/>
        <end position="248"/>
    </location>
</feature>
<dbReference type="PANTHER" id="PTHR43081:SF1">
    <property type="entry name" value="ADENYLATE CYCLASE, TERMINAL-DIFFERENTIATION SPECIFIC"/>
    <property type="match status" value="1"/>
</dbReference>
<dbReference type="Pfam" id="PF20970">
    <property type="entry name" value="MASE10"/>
    <property type="match status" value="1"/>
</dbReference>
<dbReference type="EMBL" id="AP021874">
    <property type="protein sequence ID" value="BBO66504.1"/>
    <property type="molecule type" value="Genomic_DNA"/>
</dbReference>
<dbReference type="PANTHER" id="PTHR43081">
    <property type="entry name" value="ADENYLATE CYCLASE, TERMINAL-DIFFERENTIATION SPECIFIC-RELATED"/>
    <property type="match status" value="1"/>
</dbReference>
<dbReference type="Gene3D" id="3.30.70.1230">
    <property type="entry name" value="Nucleotide cyclase"/>
    <property type="match status" value="1"/>
</dbReference>
<sequence>MDGLGYTKAVLISYGPILAVLPVRLWFFHRSDALLSEATPSLQRVFRQPWLAFAADLTAWTAAGIVMVFIYYVFFIPYASTGIKVLAACLAFGMFSGMLGYLSVERRIVNQLKGQKTFSLPSGKLLTVSKKIFVLIVTVVGMMALSILLMVLLDVYYLIGQDLSRPDIYWGIFKEIAFALFVLLGISLVIVRRYAANLTEILDAQLAAMDEISRGNLEKQVPILSSDEFARVAEKTNQMMVGLQERDFCRSSFDQYVSPEISRKILNDAIAPSGEMVDVTILFCDMRNFTGFAEQRSPHSVVELMNRYFTEMEGVISKHGGVVLQFIGDEIEAVFGAPESDDRHPDHAVSAACAMRAALRSLNAERRGRGEPEIRHGIGIHSGHVLAGNVGSSKRKTYSMLGDTVNLASRLQDLNKKLETEILISGETRKRLIESNARLKPMGRHAVKGKIETVDVFAVD</sequence>
<dbReference type="KEGG" id="dalk:DSCA_04340"/>
<dbReference type="Proteomes" id="UP000427906">
    <property type="component" value="Chromosome"/>
</dbReference>
<dbReference type="RefSeq" id="WP_331457143.1">
    <property type="nucleotide sequence ID" value="NZ_AP021874.1"/>
</dbReference>
<organism evidence="4 5">
    <name type="scientific">Desulfosarcina alkanivorans</name>
    <dbReference type="NCBI Taxonomy" id="571177"/>
    <lineage>
        <taxon>Bacteria</taxon>
        <taxon>Pseudomonadati</taxon>
        <taxon>Thermodesulfobacteriota</taxon>
        <taxon>Desulfobacteria</taxon>
        <taxon>Desulfobacterales</taxon>
        <taxon>Desulfosarcinaceae</taxon>
        <taxon>Desulfosarcina</taxon>
    </lineage>
</organism>
<feature type="transmembrane region" description="Helical" evidence="1">
    <location>
        <begin position="171"/>
        <end position="191"/>
    </location>
</feature>
<dbReference type="InterPro" id="IPR050697">
    <property type="entry name" value="Adenylyl/Guanylyl_Cyclase_3/4"/>
</dbReference>
<feature type="transmembrane region" description="Helical" evidence="1">
    <location>
        <begin position="132"/>
        <end position="159"/>
    </location>
</feature>
<dbReference type="InterPro" id="IPR001054">
    <property type="entry name" value="A/G_cyclase"/>
</dbReference>
<name>A0A5K7YJF7_9BACT</name>
<dbReference type="GO" id="GO:0006171">
    <property type="term" value="P:cAMP biosynthetic process"/>
    <property type="evidence" value="ECO:0007669"/>
    <property type="project" value="TreeGrafter"/>
</dbReference>
<evidence type="ECO:0000313" key="5">
    <source>
        <dbReference type="Proteomes" id="UP000427906"/>
    </source>
</evidence>
<protein>
    <recommendedName>
        <fullName evidence="6">Adenylate/guanylate cyclase domain-containing protein</fullName>
    </recommendedName>
</protein>
<evidence type="ECO:0000313" key="4">
    <source>
        <dbReference type="EMBL" id="BBO66504.1"/>
    </source>
</evidence>
<evidence type="ECO:0000259" key="3">
    <source>
        <dbReference type="PROSITE" id="PS50885"/>
    </source>
</evidence>
<accession>A0A5K7YJF7</accession>
<keyword evidence="1" id="KW-0472">Membrane</keyword>
<feature type="domain" description="Guanylate cyclase" evidence="2">
    <location>
        <begin position="280"/>
        <end position="412"/>
    </location>
</feature>
<keyword evidence="5" id="KW-1185">Reference proteome</keyword>
<dbReference type="CDD" id="cd06225">
    <property type="entry name" value="HAMP"/>
    <property type="match status" value="1"/>
</dbReference>
<proteinExistence type="predicted"/>
<evidence type="ECO:0008006" key="6">
    <source>
        <dbReference type="Google" id="ProtNLM"/>
    </source>
</evidence>
<dbReference type="InterPro" id="IPR048440">
    <property type="entry name" value="MASE10"/>
</dbReference>
<evidence type="ECO:0000256" key="1">
    <source>
        <dbReference type="SAM" id="Phobius"/>
    </source>
</evidence>
<dbReference type="PROSITE" id="PS50885">
    <property type="entry name" value="HAMP"/>
    <property type="match status" value="1"/>
</dbReference>
<dbReference type="GO" id="GO:0016020">
    <property type="term" value="C:membrane"/>
    <property type="evidence" value="ECO:0007669"/>
    <property type="project" value="InterPro"/>
</dbReference>
<feature type="transmembrane region" description="Helical" evidence="1">
    <location>
        <begin position="85"/>
        <end position="104"/>
    </location>
</feature>
<keyword evidence="1" id="KW-1133">Transmembrane helix</keyword>
<evidence type="ECO:0000259" key="2">
    <source>
        <dbReference type="PROSITE" id="PS50125"/>
    </source>
</evidence>
<dbReference type="PROSITE" id="PS50125">
    <property type="entry name" value="GUANYLATE_CYCLASE_2"/>
    <property type="match status" value="1"/>
</dbReference>
<dbReference type="InterPro" id="IPR029787">
    <property type="entry name" value="Nucleotide_cyclase"/>
</dbReference>
<dbReference type="CDD" id="cd07302">
    <property type="entry name" value="CHD"/>
    <property type="match status" value="1"/>
</dbReference>
<reference evidence="4 5" key="1">
    <citation type="submission" date="2019-11" db="EMBL/GenBank/DDBJ databases">
        <title>Comparative genomics of hydrocarbon-degrading Desulfosarcina strains.</title>
        <authorList>
            <person name="Watanabe M."/>
            <person name="Kojima H."/>
            <person name="Fukui M."/>
        </authorList>
    </citation>
    <scope>NUCLEOTIDE SEQUENCE [LARGE SCALE GENOMIC DNA]</scope>
    <source>
        <strain evidence="4 5">PL12</strain>
    </source>
</reference>
<dbReference type="GO" id="GO:0035556">
    <property type="term" value="P:intracellular signal transduction"/>
    <property type="evidence" value="ECO:0007669"/>
    <property type="project" value="InterPro"/>
</dbReference>
<feature type="transmembrane region" description="Helical" evidence="1">
    <location>
        <begin position="6"/>
        <end position="29"/>
    </location>
</feature>
<dbReference type="InterPro" id="IPR003660">
    <property type="entry name" value="HAMP_dom"/>
</dbReference>
<dbReference type="AlphaFoldDB" id="A0A5K7YJF7"/>
<feature type="transmembrane region" description="Helical" evidence="1">
    <location>
        <begin position="50"/>
        <end position="73"/>
    </location>
</feature>
<dbReference type="SMART" id="SM00044">
    <property type="entry name" value="CYCc"/>
    <property type="match status" value="1"/>
</dbReference>
<keyword evidence="1" id="KW-0812">Transmembrane</keyword>